<dbReference type="SUPFAM" id="SSF54001">
    <property type="entry name" value="Cysteine proteinases"/>
    <property type="match status" value="1"/>
</dbReference>
<reference evidence="2" key="1">
    <citation type="submission" date="2023-03" db="EMBL/GenBank/DDBJ databases">
        <title>Massive genome expansion in bonnet fungi (Mycena s.s.) driven by repeated elements and novel gene families across ecological guilds.</title>
        <authorList>
            <consortium name="Lawrence Berkeley National Laboratory"/>
            <person name="Harder C.B."/>
            <person name="Miyauchi S."/>
            <person name="Viragh M."/>
            <person name="Kuo A."/>
            <person name="Thoen E."/>
            <person name="Andreopoulos B."/>
            <person name="Lu D."/>
            <person name="Skrede I."/>
            <person name="Drula E."/>
            <person name="Henrissat B."/>
            <person name="Morin E."/>
            <person name="Kohler A."/>
            <person name="Barry K."/>
            <person name="LaButti K."/>
            <person name="Morin E."/>
            <person name="Salamov A."/>
            <person name="Lipzen A."/>
            <person name="Mereny Z."/>
            <person name="Hegedus B."/>
            <person name="Baldrian P."/>
            <person name="Stursova M."/>
            <person name="Weitz H."/>
            <person name="Taylor A."/>
            <person name="Grigoriev I.V."/>
            <person name="Nagy L.G."/>
            <person name="Martin F."/>
            <person name="Kauserud H."/>
        </authorList>
    </citation>
    <scope>NUCLEOTIDE SEQUENCE</scope>
    <source>
        <strain evidence="2">9144</strain>
    </source>
</reference>
<sequence>MRNAPTGEEYLSIRCEHIPGNKETYPLWLASYWVEIPTIRKARKHWDDAVHALEVCIERNPSDTLALRTLERILSLPWDTPLRGFHESDSSGLVNFCIPTAWLKTSQINQMLELMDDDRWELDFRGIRVVPSDHAARLVSIYNVDGLGYETSPRHHDLRELGEAFAGGFAKLLATVANVDEDHWVAIVVDFVSRKTSYWDSAKRPICTKIRAAYDWWFHQHHGTEFEWKALPSVLQLDGHNCGLVATNRIAHYIDPHKYPLLDPKACSDERLRILGRILDRHETTSFPHIAKDFVFTFRYGLADND</sequence>
<comment type="caution">
    <text evidence="2">The sequence shown here is derived from an EMBL/GenBank/DDBJ whole genome shotgun (WGS) entry which is preliminary data.</text>
</comment>
<name>A0AAD6Y1L5_9AGAR</name>
<evidence type="ECO:0000313" key="2">
    <source>
        <dbReference type="EMBL" id="KAJ7192395.1"/>
    </source>
</evidence>
<dbReference type="Proteomes" id="UP001219525">
    <property type="component" value="Unassembled WGS sequence"/>
</dbReference>
<gene>
    <name evidence="2" type="ORF">GGX14DRAFT_380144</name>
    <name evidence="1" type="ORF">GGX14DRAFT_382271</name>
</gene>
<accession>A0AAD6Y1L5</accession>
<evidence type="ECO:0000313" key="1">
    <source>
        <dbReference type="EMBL" id="KAJ7190360.1"/>
    </source>
</evidence>
<keyword evidence="3" id="KW-1185">Reference proteome</keyword>
<dbReference type="EMBL" id="JARJCW010000120">
    <property type="protein sequence ID" value="KAJ7192395.1"/>
    <property type="molecule type" value="Genomic_DNA"/>
</dbReference>
<dbReference type="AlphaFoldDB" id="A0AAD6Y1L5"/>
<evidence type="ECO:0008006" key="4">
    <source>
        <dbReference type="Google" id="ProtNLM"/>
    </source>
</evidence>
<organism evidence="2 3">
    <name type="scientific">Mycena pura</name>
    <dbReference type="NCBI Taxonomy" id="153505"/>
    <lineage>
        <taxon>Eukaryota</taxon>
        <taxon>Fungi</taxon>
        <taxon>Dikarya</taxon>
        <taxon>Basidiomycota</taxon>
        <taxon>Agaricomycotina</taxon>
        <taxon>Agaricomycetes</taxon>
        <taxon>Agaricomycetidae</taxon>
        <taxon>Agaricales</taxon>
        <taxon>Marasmiineae</taxon>
        <taxon>Mycenaceae</taxon>
        <taxon>Mycena</taxon>
    </lineage>
</organism>
<protein>
    <recommendedName>
        <fullName evidence="4">Ubiquitin-like protease family profile domain-containing protein</fullName>
    </recommendedName>
</protein>
<dbReference type="EMBL" id="JARJCW010000151">
    <property type="protein sequence ID" value="KAJ7190360.1"/>
    <property type="molecule type" value="Genomic_DNA"/>
</dbReference>
<feature type="non-terminal residue" evidence="2">
    <location>
        <position position="1"/>
    </location>
</feature>
<proteinExistence type="predicted"/>
<evidence type="ECO:0000313" key="3">
    <source>
        <dbReference type="Proteomes" id="UP001219525"/>
    </source>
</evidence>
<dbReference type="Gene3D" id="3.40.395.10">
    <property type="entry name" value="Adenoviral Proteinase, Chain A"/>
    <property type="match status" value="1"/>
</dbReference>
<dbReference type="InterPro" id="IPR038765">
    <property type="entry name" value="Papain-like_cys_pep_sf"/>
</dbReference>